<keyword evidence="6 13" id="KW-0573">Peptidoglycan synthesis</keyword>
<dbReference type="EMBL" id="BMTP01000008">
    <property type="protein sequence ID" value="GGU44247.1"/>
    <property type="molecule type" value="Genomic_DNA"/>
</dbReference>
<evidence type="ECO:0000313" key="15">
    <source>
        <dbReference type="EMBL" id="GGU44247.1"/>
    </source>
</evidence>
<dbReference type="AlphaFoldDB" id="A0A918M4W2"/>
<comment type="caution">
    <text evidence="15">The sequence shown here is derived from an EMBL/GenBank/DDBJ whole genome shotgun (WGS) entry which is preliminary data.</text>
</comment>
<dbReference type="Gene3D" id="2.40.440.10">
    <property type="entry name" value="L,D-transpeptidase catalytic domain-like"/>
    <property type="match status" value="1"/>
</dbReference>
<keyword evidence="3" id="KW-0808">Transferase</keyword>
<dbReference type="Pfam" id="PF17964">
    <property type="entry name" value="Big_10"/>
    <property type="match status" value="1"/>
</dbReference>
<evidence type="ECO:0000256" key="3">
    <source>
        <dbReference type="ARBA" id="ARBA00022679"/>
    </source>
</evidence>
<reference evidence="15" key="1">
    <citation type="journal article" date="2014" name="Int. J. Syst. Evol. Microbiol.">
        <title>Complete genome sequence of Corynebacterium casei LMG S-19264T (=DSM 44701T), isolated from a smear-ripened cheese.</title>
        <authorList>
            <consortium name="US DOE Joint Genome Institute (JGI-PGF)"/>
            <person name="Walter F."/>
            <person name="Albersmeier A."/>
            <person name="Kalinowski J."/>
            <person name="Ruckert C."/>
        </authorList>
    </citation>
    <scope>NUCLEOTIDE SEQUENCE</scope>
    <source>
        <strain evidence="15">JCM 4391</strain>
    </source>
</reference>
<keyword evidence="7" id="KW-0472">Membrane</keyword>
<dbReference type="InterPro" id="IPR041280">
    <property type="entry name" value="Big_10"/>
</dbReference>
<feature type="active site" description="Nucleophile" evidence="13">
    <location>
        <position position="360"/>
    </location>
</feature>
<keyword evidence="4" id="KW-0732">Signal</keyword>
<gene>
    <name evidence="15" type="ORF">GCM10010274_35320</name>
</gene>
<evidence type="ECO:0000256" key="13">
    <source>
        <dbReference type="PROSITE-ProRule" id="PRU01373"/>
    </source>
</evidence>
<evidence type="ECO:0000313" key="16">
    <source>
        <dbReference type="Proteomes" id="UP000636661"/>
    </source>
</evidence>
<dbReference type="CDD" id="cd13432">
    <property type="entry name" value="LDT_IgD_like_2"/>
    <property type="match status" value="1"/>
</dbReference>
<proteinExistence type="predicted"/>
<dbReference type="GO" id="GO:0005576">
    <property type="term" value="C:extracellular region"/>
    <property type="evidence" value="ECO:0007669"/>
    <property type="project" value="TreeGrafter"/>
</dbReference>
<evidence type="ECO:0000256" key="8">
    <source>
        <dbReference type="ARBA" id="ARBA00023139"/>
    </source>
</evidence>
<comment type="pathway">
    <text evidence="12">Glycan biosynthesis.</text>
</comment>
<dbReference type="Pfam" id="PF03734">
    <property type="entry name" value="YkuD"/>
    <property type="match status" value="1"/>
</dbReference>
<keyword evidence="10" id="KW-0012">Acyltransferase</keyword>
<keyword evidence="8" id="KW-0564">Palmitate</keyword>
<keyword evidence="2" id="KW-1003">Cell membrane</keyword>
<dbReference type="InterPro" id="IPR050979">
    <property type="entry name" value="LD-transpeptidase"/>
</dbReference>
<protein>
    <submittedName>
        <fullName evidence="15">Lipoprotein</fullName>
    </submittedName>
</protein>
<dbReference type="InterPro" id="IPR038063">
    <property type="entry name" value="Transpep_catalytic_dom"/>
</dbReference>
<name>A0A918M4W2_9ACTN</name>
<dbReference type="GO" id="GO:0016746">
    <property type="term" value="F:acyltransferase activity"/>
    <property type="evidence" value="ECO:0007669"/>
    <property type="project" value="UniProtKB-KW"/>
</dbReference>
<dbReference type="GO" id="GO:0071555">
    <property type="term" value="P:cell wall organization"/>
    <property type="evidence" value="ECO:0007669"/>
    <property type="project" value="UniProtKB-UniRule"/>
</dbReference>
<organism evidence="15 16">
    <name type="scientific">Streptomyces lavendofoliae</name>
    <dbReference type="NCBI Taxonomy" id="67314"/>
    <lineage>
        <taxon>Bacteria</taxon>
        <taxon>Bacillati</taxon>
        <taxon>Actinomycetota</taxon>
        <taxon>Actinomycetes</taxon>
        <taxon>Kitasatosporales</taxon>
        <taxon>Streptomycetaceae</taxon>
        <taxon>Streptomyces</taxon>
    </lineage>
</organism>
<sequence>MNVQPISGASAGAGGSGSGAGRGWLALLLGALLLLVTACGGSGSADSGNGPEKAKSGGQAGNAASQAVVTVAPKDGATSVATSGALKVTAEKGKLATVTVADSKGNRIEGRLAADGTSWEPVRHLAAATQYKVHAVAKDADGRESAKDTTFTTLVPKNTFIGHYTPEDGSTVGVGMPVSINFTRGITNPEAVEKAVKVTAEPSVPIEGHWFGNDRLDFRPEKYWAAGTKVTVRLNLDGVEGRPGVYGKQSKTVRFTIGRSQVSTVDASEKTMKVVRDGKLIKTVPITAGAPSTTTYNGQMVISEKYKVTRMNGATVGFGGEYDIKDVPHAMRLSTSGTFVHGNYWASGDTFGSANVSHGCVGLRDVRGAYDDATPAAWFYNNSIIGDVVVVKNSKDKQIQPDNGLNGWNMAWSEWIA</sequence>
<evidence type="ECO:0000256" key="1">
    <source>
        <dbReference type="ARBA" id="ARBA00004752"/>
    </source>
</evidence>
<dbReference type="RefSeq" id="WP_189551795.1">
    <property type="nucleotide sequence ID" value="NZ_BMTP01000008.1"/>
</dbReference>
<evidence type="ECO:0000256" key="7">
    <source>
        <dbReference type="ARBA" id="ARBA00023136"/>
    </source>
</evidence>
<dbReference type="PROSITE" id="PS52029">
    <property type="entry name" value="LD_TPASE"/>
    <property type="match status" value="1"/>
</dbReference>
<reference evidence="15" key="2">
    <citation type="submission" date="2020-09" db="EMBL/GenBank/DDBJ databases">
        <authorList>
            <person name="Sun Q."/>
            <person name="Ohkuma M."/>
        </authorList>
    </citation>
    <scope>NUCLEOTIDE SEQUENCE</scope>
    <source>
        <strain evidence="15">JCM 4391</strain>
    </source>
</reference>
<accession>A0A918M4W2</accession>
<dbReference type="SUPFAM" id="SSF141523">
    <property type="entry name" value="L,D-transpeptidase catalytic domain-like"/>
    <property type="match status" value="1"/>
</dbReference>
<dbReference type="GO" id="GO:0071972">
    <property type="term" value="F:peptidoglycan L,D-transpeptidase activity"/>
    <property type="evidence" value="ECO:0007669"/>
    <property type="project" value="TreeGrafter"/>
</dbReference>
<dbReference type="GO" id="GO:0018104">
    <property type="term" value="P:peptidoglycan-protein cross-linking"/>
    <property type="evidence" value="ECO:0007669"/>
    <property type="project" value="TreeGrafter"/>
</dbReference>
<feature type="active site" description="Proton donor/acceptor" evidence="13">
    <location>
        <position position="341"/>
    </location>
</feature>
<evidence type="ECO:0000256" key="6">
    <source>
        <dbReference type="ARBA" id="ARBA00022984"/>
    </source>
</evidence>
<dbReference type="CDD" id="cd16913">
    <property type="entry name" value="YkuD_like"/>
    <property type="match status" value="1"/>
</dbReference>
<evidence type="ECO:0000256" key="10">
    <source>
        <dbReference type="ARBA" id="ARBA00023315"/>
    </source>
</evidence>
<comment type="pathway">
    <text evidence="1 13">Cell wall biogenesis; peptidoglycan biosynthesis.</text>
</comment>
<keyword evidence="16" id="KW-1185">Reference proteome</keyword>
<evidence type="ECO:0000259" key="14">
    <source>
        <dbReference type="PROSITE" id="PS52029"/>
    </source>
</evidence>
<evidence type="ECO:0000256" key="4">
    <source>
        <dbReference type="ARBA" id="ARBA00022729"/>
    </source>
</evidence>
<keyword evidence="9 15" id="KW-0449">Lipoprotein</keyword>
<keyword evidence="5 13" id="KW-0133">Cell shape</keyword>
<evidence type="ECO:0000256" key="12">
    <source>
        <dbReference type="ARBA" id="ARBA00060592"/>
    </source>
</evidence>
<feature type="domain" description="L,D-TPase catalytic" evidence="14">
    <location>
        <begin position="261"/>
        <end position="392"/>
    </location>
</feature>
<dbReference type="Gene3D" id="2.60.40.3780">
    <property type="match status" value="1"/>
</dbReference>
<dbReference type="PANTHER" id="PTHR30582">
    <property type="entry name" value="L,D-TRANSPEPTIDASE"/>
    <property type="match status" value="1"/>
</dbReference>
<dbReference type="GO" id="GO:0008360">
    <property type="term" value="P:regulation of cell shape"/>
    <property type="evidence" value="ECO:0007669"/>
    <property type="project" value="UniProtKB-UniRule"/>
</dbReference>
<evidence type="ECO:0000256" key="5">
    <source>
        <dbReference type="ARBA" id="ARBA00022960"/>
    </source>
</evidence>
<dbReference type="FunFam" id="2.60.40.3780:FF:000001">
    <property type="entry name" value="L,D-transpeptidase 2"/>
    <property type="match status" value="1"/>
</dbReference>
<dbReference type="PANTHER" id="PTHR30582:SF2">
    <property type="entry name" value="L,D-TRANSPEPTIDASE YCIB-RELATED"/>
    <property type="match status" value="1"/>
</dbReference>
<dbReference type="FunFam" id="2.40.440.10:FF:000005">
    <property type="entry name" value="L,D-transpeptidase 2"/>
    <property type="match status" value="1"/>
</dbReference>
<evidence type="ECO:0000256" key="11">
    <source>
        <dbReference type="ARBA" id="ARBA00023316"/>
    </source>
</evidence>
<dbReference type="Proteomes" id="UP000636661">
    <property type="component" value="Unassembled WGS sequence"/>
</dbReference>
<dbReference type="Gene3D" id="2.60.40.3710">
    <property type="match status" value="1"/>
</dbReference>
<dbReference type="InterPro" id="IPR005490">
    <property type="entry name" value="LD_TPept_cat_dom"/>
</dbReference>
<evidence type="ECO:0000256" key="2">
    <source>
        <dbReference type="ARBA" id="ARBA00022475"/>
    </source>
</evidence>
<evidence type="ECO:0000256" key="9">
    <source>
        <dbReference type="ARBA" id="ARBA00023288"/>
    </source>
</evidence>
<keyword evidence="11 13" id="KW-0961">Cell wall biogenesis/degradation</keyword>